<keyword evidence="2" id="KW-0539">Nucleus</keyword>
<evidence type="ECO:0000256" key="2">
    <source>
        <dbReference type="ARBA" id="ARBA00023242"/>
    </source>
</evidence>
<organism evidence="3 4">
    <name type="scientific">Vanilla planifolia</name>
    <name type="common">Vanilla</name>
    <dbReference type="NCBI Taxonomy" id="51239"/>
    <lineage>
        <taxon>Eukaryota</taxon>
        <taxon>Viridiplantae</taxon>
        <taxon>Streptophyta</taxon>
        <taxon>Embryophyta</taxon>
        <taxon>Tracheophyta</taxon>
        <taxon>Spermatophyta</taxon>
        <taxon>Magnoliopsida</taxon>
        <taxon>Liliopsida</taxon>
        <taxon>Asparagales</taxon>
        <taxon>Orchidaceae</taxon>
        <taxon>Vanilloideae</taxon>
        <taxon>Vanilleae</taxon>
        <taxon>Vanilla</taxon>
    </lineage>
</organism>
<dbReference type="PANTHER" id="PTHR12565:SF184">
    <property type="entry name" value="BHLH TRANSCRIPTION FACTOR"/>
    <property type="match status" value="1"/>
</dbReference>
<dbReference type="PANTHER" id="PTHR12565">
    <property type="entry name" value="STEROL REGULATORY ELEMENT-BINDING PROTEIN"/>
    <property type="match status" value="1"/>
</dbReference>
<evidence type="ECO:0000313" key="4">
    <source>
        <dbReference type="Proteomes" id="UP000636800"/>
    </source>
</evidence>
<gene>
    <name evidence="3" type="ORF">HPP92_025299</name>
</gene>
<evidence type="ECO:0000256" key="1">
    <source>
        <dbReference type="ARBA" id="ARBA00004123"/>
    </source>
</evidence>
<evidence type="ECO:0000313" key="3">
    <source>
        <dbReference type="EMBL" id="KAG0452635.1"/>
    </source>
</evidence>
<comment type="subcellular location">
    <subcellularLocation>
        <location evidence="1">Nucleus</location>
    </subcellularLocation>
</comment>
<protein>
    <submittedName>
        <fullName evidence="3">Uncharacterized protein</fullName>
    </submittedName>
</protein>
<accession>A0A835U986</accession>
<dbReference type="Proteomes" id="UP000636800">
    <property type="component" value="Unassembled WGS sequence"/>
</dbReference>
<dbReference type="AlphaFoldDB" id="A0A835U986"/>
<dbReference type="GO" id="GO:0003700">
    <property type="term" value="F:DNA-binding transcription factor activity"/>
    <property type="evidence" value="ECO:0007669"/>
    <property type="project" value="TreeGrafter"/>
</dbReference>
<proteinExistence type="predicted"/>
<dbReference type="GO" id="GO:0005634">
    <property type="term" value="C:nucleus"/>
    <property type="evidence" value="ECO:0007669"/>
    <property type="project" value="UniProtKB-SubCell"/>
</dbReference>
<reference evidence="3 4" key="1">
    <citation type="journal article" date="2020" name="Nat. Food">
        <title>A phased Vanilla planifolia genome enables genetic improvement of flavour and production.</title>
        <authorList>
            <person name="Hasing T."/>
            <person name="Tang H."/>
            <person name="Brym M."/>
            <person name="Khazi F."/>
            <person name="Huang T."/>
            <person name="Chambers A.H."/>
        </authorList>
    </citation>
    <scope>NUCLEOTIDE SEQUENCE [LARGE SCALE GENOMIC DNA]</scope>
    <source>
        <tissue evidence="3">Leaf</tissue>
    </source>
</reference>
<keyword evidence="4" id="KW-1185">Reference proteome</keyword>
<name>A0A835U986_VANPL</name>
<dbReference type="InterPro" id="IPR024097">
    <property type="entry name" value="bHLH_ZIP_TF"/>
</dbReference>
<sequence length="112" mass="12304">MLDEIINYVQSLQNQVEVMTASSQLSILNPILAHLMVASFLLLQNLQFLSMKLACVNPMLNDLGLDYDCLLVNRAEVSITILAKTNEFRLSLNFLSSLMAQDSAGVTLLTAG</sequence>
<dbReference type="EMBL" id="JADCNL010000014">
    <property type="protein sequence ID" value="KAG0452635.1"/>
    <property type="molecule type" value="Genomic_DNA"/>
</dbReference>
<comment type="caution">
    <text evidence="3">The sequence shown here is derived from an EMBL/GenBank/DDBJ whole genome shotgun (WGS) entry which is preliminary data.</text>
</comment>